<dbReference type="Proteomes" id="UP000032142">
    <property type="component" value="Unassembled WGS sequence"/>
</dbReference>
<dbReference type="AlphaFoldDB" id="A0A0B0NAM2"/>
<protein>
    <submittedName>
        <fullName evidence="1">Uncharacterized protein</fullName>
    </submittedName>
</protein>
<accession>A0A0B0NAM2</accession>
<reference evidence="2" key="1">
    <citation type="submission" date="2014-09" db="EMBL/GenBank/DDBJ databases">
        <authorList>
            <person name="Mudge J."/>
            <person name="Ramaraj T."/>
            <person name="Lindquist I.E."/>
            <person name="Bharti A.K."/>
            <person name="Sundararajan A."/>
            <person name="Cameron C.T."/>
            <person name="Woodward J.E."/>
            <person name="May G.D."/>
            <person name="Brubaker C."/>
            <person name="Broadhvest J."/>
            <person name="Wilkins T.A."/>
        </authorList>
    </citation>
    <scope>NUCLEOTIDE SEQUENCE</scope>
    <source>
        <strain evidence="2">cv. AKA8401</strain>
    </source>
</reference>
<proteinExistence type="predicted"/>
<keyword evidence="2" id="KW-1185">Reference proteome</keyword>
<organism evidence="1 2">
    <name type="scientific">Gossypium arboreum</name>
    <name type="common">Tree cotton</name>
    <name type="synonym">Gossypium nanking</name>
    <dbReference type="NCBI Taxonomy" id="29729"/>
    <lineage>
        <taxon>Eukaryota</taxon>
        <taxon>Viridiplantae</taxon>
        <taxon>Streptophyta</taxon>
        <taxon>Embryophyta</taxon>
        <taxon>Tracheophyta</taxon>
        <taxon>Spermatophyta</taxon>
        <taxon>Magnoliopsida</taxon>
        <taxon>eudicotyledons</taxon>
        <taxon>Gunneridae</taxon>
        <taxon>Pentapetalae</taxon>
        <taxon>rosids</taxon>
        <taxon>malvids</taxon>
        <taxon>Malvales</taxon>
        <taxon>Malvaceae</taxon>
        <taxon>Malvoideae</taxon>
        <taxon>Gossypium</taxon>
    </lineage>
</organism>
<name>A0A0B0NAM2_GOSAR</name>
<gene>
    <name evidence="1" type="ORF">F383_00858</name>
</gene>
<evidence type="ECO:0000313" key="1">
    <source>
        <dbReference type="EMBL" id="KHG11603.1"/>
    </source>
</evidence>
<dbReference type="EMBL" id="KN396167">
    <property type="protein sequence ID" value="KHG11603.1"/>
    <property type="molecule type" value="Genomic_DNA"/>
</dbReference>
<evidence type="ECO:0000313" key="2">
    <source>
        <dbReference type="Proteomes" id="UP000032142"/>
    </source>
</evidence>
<sequence>MFRIFAFIRLQLIEKIVTLFLWNRSQSFGVLGFWRAHVCGSIKTETAEKELKSVSVIYKLRRISIAEAQR</sequence>